<comment type="caution">
    <text evidence="1">The sequence shown here is derived from an EMBL/GenBank/DDBJ whole genome shotgun (WGS) entry which is preliminary data.</text>
</comment>
<dbReference type="AlphaFoldDB" id="A0A9P8GNR8"/>
<accession>A0A9P8GNR8</accession>
<proteinExistence type="predicted"/>
<dbReference type="PANTHER" id="PTHR42085">
    <property type="entry name" value="F-BOX DOMAIN-CONTAINING PROTEIN"/>
    <property type="match status" value="1"/>
</dbReference>
<sequence length="336" mass="38927">MASKVAQHNYFQQVKRPNFKEKSLKILASEIVAQLKECKSRPSVCFCQYRHIDALNFDDFNFNDNNGSFSILSCAFENGVSWSNENLIASLKQRGITLPRPRNKAAYALALQSADAIRTFTFMNLPQEIRLMVYEETLRFDEEPYTNKPSGLKPAIKPALLQTCRQIREEATPIFYRINRFVLRFGRGNSVTSYRTLSWMRRYVGAADLEKLRYISLSRFHRHWSYHIRIDLNCRDPLRWTLHSRHHSRHSCSCKNYHLQPQEVTFMQARLPGRHCALVNPFQNASLVATHLAAAHKAIDKLWEECGGNGRIRPSCAGLFDFIQAIKEINTNLTKE</sequence>
<gene>
    <name evidence="1" type="ORF">KCV03_g716</name>
</gene>
<evidence type="ECO:0000313" key="2">
    <source>
        <dbReference type="Proteomes" id="UP000767238"/>
    </source>
</evidence>
<evidence type="ECO:0000313" key="1">
    <source>
        <dbReference type="EMBL" id="KAH0234606.1"/>
    </source>
</evidence>
<feature type="non-terminal residue" evidence="1">
    <location>
        <position position="1"/>
    </location>
</feature>
<organism evidence="1 2">
    <name type="scientific">Aureobasidium melanogenum</name>
    <name type="common">Aureobasidium pullulans var. melanogenum</name>
    <dbReference type="NCBI Taxonomy" id="46634"/>
    <lineage>
        <taxon>Eukaryota</taxon>
        <taxon>Fungi</taxon>
        <taxon>Dikarya</taxon>
        <taxon>Ascomycota</taxon>
        <taxon>Pezizomycotina</taxon>
        <taxon>Dothideomycetes</taxon>
        <taxon>Dothideomycetidae</taxon>
        <taxon>Dothideales</taxon>
        <taxon>Saccotheciaceae</taxon>
        <taxon>Aureobasidium</taxon>
    </lineage>
</organism>
<dbReference type="Proteomes" id="UP000767238">
    <property type="component" value="Unassembled WGS sequence"/>
</dbReference>
<dbReference type="PANTHER" id="PTHR42085:SF2">
    <property type="entry name" value="F-BOX DOMAIN-CONTAINING PROTEIN"/>
    <property type="match status" value="1"/>
</dbReference>
<dbReference type="InterPro" id="IPR038883">
    <property type="entry name" value="AN11006-like"/>
</dbReference>
<name>A0A9P8GNR8_AURME</name>
<dbReference type="OrthoDB" id="62952at2759"/>
<dbReference type="EMBL" id="JAHFYH010000003">
    <property type="protein sequence ID" value="KAH0234606.1"/>
    <property type="molecule type" value="Genomic_DNA"/>
</dbReference>
<reference evidence="1" key="1">
    <citation type="journal article" date="2021" name="J Fungi (Basel)">
        <title>Virulence traits and population genomics of the black yeast Aureobasidium melanogenum.</title>
        <authorList>
            <person name="Cernosa A."/>
            <person name="Sun X."/>
            <person name="Gostincar C."/>
            <person name="Fang C."/>
            <person name="Gunde-Cimerman N."/>
            <person name="Song Z."/>
        </authorList>
    </citation>
    <scope>NUCLEOTIDE SEQUENCE</scope>
    <source>
        <strain evidence="1">EXF-8016</strain>
    </source>
</reference>
<reference evidence="1" key="2">
    <citation type="submission" date="2021-08" db="EMBL/GenBank/DDBJ databases">
        <authorList>
            <person name="Gostincar C."/>
            <person name="Sun X."/>
            <person name="Song Z."/>
            <person name="Gunde-Cimerman N."/>
        </authorList>
    </citation>
    <scope>NUCLEOTIDE SEQUENCE</scope>
    <source>
        <strain evidence="1">EXF-8016</strain>
    </source>
</reference>
<protein>
    <submittedName>
        <fullName evidence="1">Uncharacterized protein</fullName>
    </submittedName>
</protein>